<sequence length="81" mass="9156">MRARGYLHIQIFKRGRVFGYVHTSSVLLRSFFFGETEIVGIAADPISSQPDETPELRFSSERPETLLNFDAVARVRVLIGS</sequence>
<accession>A0A6A4THW5</accession>
<dbReference type="Proteomes" id="UP000438429">
    <property type="component" value="Unassembled WGS sequence"/>
</dbReference>
<comment type="caution">
    <text evidence="1">The sequence shown here is derived from an EMBL/GenBank/DDBJ whole genome shotgun (WGS) entry which is preliminary data.</text>
</comment>
<protein>
    <submittedName>
        <fullName evidence="1">Uncharacterized protein</fullName>
    </submittedName>
</protein>
<dbReference type="EMBL" id="VEVO01000004">
    <property type="protein sequence ID" value="KAF0042824.1"/>
    <property type="molecule type" value="Genomic_DNA"/>
</dbReference>
<reference evidence="1 2" key="1">
    <citation type="submission" date="2019-06" db="EMBL/GenBank/DDBJ databases">
        <title>Draft genomes of female and male turbot (Scophthalmus maximus).</title>
        <authorList>
            <person name="Xu H."/>
            <person name="Xu X.-W."/>
            <person name="Shao C."/>
            <person name="Chen S."/>
        </authorList>
    </citation>
    <scope>NUCLEOTIDE SEQUENCE [LARGE SCALE GENOMIC DNA]</scope>
    <source>
        <strain evidence="1">Ysfricsl-2016a</strain>
        <tissue evidence="1">Blood</tissue>
    </source>
</reference>
<evidence type="ECO:0000313" key="2">
    <source>
        <dbReference type="Proteomes" id="UP000438429"/>
    </source>
</evidence>
<proteinExistence type="predicted"/>
<dbReference type="AlphaFoldDB" id="A0A6A4THW5"/>
<evidence type="ECO:0000313" key="1">
    <source>
        <dbReference type="EMBL" id="KAF0042824.1"/>
    </source>
</evidence>
<organism evidence="1 2">
    <name type="scientific">Scophthalmus maximus</name>
    <name type="common">Turbot</name>
    <name type="synonym">Psetta maxima</name>
    <dbReference type="NCBI Taxonomy" id="52904"/>
    <lineage>
        <taxon>Eukaryota</taxon>
        <taxon>Metazoa</taxon>
        <taxon>Chordata</taxon>
        <taxon>Craniata</taxon>
        <taxon>Vertebrata</taxon>
        <taxon>Euteleostomi</taxon>
        <taxon>Actinopterygii</taxon>
        <taxon>Neopterygii</taxon>
        <taxon>Teleostei</taxon>
        <taxon>Neoteleostei</taxon>
        <taxon>Acanthomorphata</taxon>
        <taxon>Carangaria</taxon>
        <taxon>Pleuronectiformes</taxon>
        <taxon>Pleuronectoidei</taxon>
        <taxon>Scophthalmidae</taxon>
        <taxon>Scophthalmus</taxon>
    </lineage>
</organism>
<name>A0A6A4THW5_SCOMX</name>
<gene>
    <name evidence="1" type="ORF">F2P81_004161</name>
</gene>